<dbReference type="Proteomes" id="UP000299102">
    <property type="component" value="Unassembled WGS sequence"/>
</dbReference>
<accession>A0A4C1ZQ90</accession>
<name>A0A4C1ZQ90_EUMVA</name>
<evidence type="ECO:0008006" key="4">
    <source>
        <dbReference type="Google" id="ProtNLM"/>
    </source>
</evidence>
<keyword evidence="3" id="KW-1185">Reference proteome</keyword>
<feature type="compositionally biased region" description="Basic and acidic residues" evidence="1">
    <location>
        <begin position="14"/>
        <end position="23"/>
    </location>
</feature>
<dbReference type="AlphaFoldDB" id="A0A4C1ZQ90"/>
<sequence length="124" mass="14657">MKDSKLNPSTLTRCESDTSNDRRLQCGDDVRGRRSIGHCKRDRQNLTHWLELTVKYDLSRPRTWDDNEMASEEWFRMFIKRNPELSALAAQIISLSRAARFNRSNVDAFYDNLATVMDHYRFEP</sequence>
<proteinExistence type="predicted"/>
<evidence type="ECO:0000313" key="3">
    <source>
        <dbReference type="Proteomes" id="UP000299102"/>
    </source>
</evidence>
<feature type="region of interest" description="Disordered" evidence="1">
    <location>
        <begin position="1"/>
        <end position="23"/>
    </location>
</feature>
<dbReference type="OrthoDB" id="4327074at2759"/>
<protein>
    <recommendedName>
        <fullName evidence="4">HTH CENPB-type domain-containing protein</fullName>
    </recommendedName>
</protein>
<dbReference type="EMBL" id="BGZK01002053">
    <property type="protein sequence ID" value="GBP90070.1"/>
    <property type="molecule type" value="Genomic_DNA"/>
</dbReference>
<organism evidence="2 3">
    <name type="scientific">Eumeta variegata</name>
    <name type="common">Bagworm moth</name>
    <name type="synonym">Eumeta japonica</name>
    <dbReference type="NCBI Taxonomy" id="151549"/>
    <lineage>
        <taxon>Eukaryota</taxon>
        <taxon>Metazoa</taxon>
        <taxon>Ecdysozoa</taxon>
        <taxon>Arthropoda</taxon>
        <taxon>Hexapoda</taxon>
        <taxon>Insecta</taxon>
        <taxon>Pterygota</taxon>
        <taxon>Neoptera</taxon>
        <taxon>Endopterygota</taxon>
        <taxon>Lepidoptera</taxon>
        <taxon>Glossata</taxon>
        <taxon>Ditrysia</taxon>
        <taxon>Tineoidea</taxon>
        <taxon>Psychidae</taxon>
        <taxon>Oiketicinae</taxon>
        <taxon>Eumeta</taxon>
    </lineage>
</organism>
<reference evidence="2 3" key="1">
    <citation type="journal article" date="2019" name="Commun. Biol.">
        <title>The bagworm genome reveals a unique fibroin gene that provides high tensile strength.</title>
        <authorList>
            <person name="Kono N."/>
            <person name="Nakamura H."/>
            <person name="Ohtoshi R."/>
            <person name="Tomita M."/>
            <person name="Numata K."/>
            <person name="Arakawa K."/>
        </authorList>
    </citation>
    <scope>NUCLEOTIDE SEQUENCE [LARGE SCALE GENOMIC DNA]</scope>
</reference>
<feature type="compositionally biased region" description="Polar residues" evidence="1">
    <location>
        <begin position="1"/>
        <end position="13"/>
    </location>
</feature>
<dbReference type="STRING" id="151549.A0A4C1ZQ90"/>
<evidence type="ECO:0000313" key="2">
    <source>
        <dbReference type="EMBL" id="GBP90070.1"/>
    </source>
</evidence>
<gene>
    <name evidence="2" type="ORF">EVAR_47049_1</name>
</gene>
<evidence type="ECO:0000256" key="1">
    <source>
        <dbReference type="SAM" id="MobiDB-lite"/>
    </source>
</evidence>
<comment type="caution">
    <text evidence="2">The sequence shown here is derived from an EMBL/GenBank/DDBJ whole genome shotgun (WGS) entry which is preliminary data.</text>
</comment>